<dbReference type="PROSITE" id="PS50902">
    <property type="entry name" value="FLAVODOXIN_LIKE"/>
    <property type="match status" value="1"/>
</dbReference>
<dbReference type="InterPro" id="IPR016440">
    <property type="entry name" value="Rubredoxin-O_OxRdtase"/>
</dbReference>
<evidence type="ECO:0000313" key="3">
    <source>
        <dbReference type="EMBL" id="HIQ97239.1"/>
    </source>
</evidence>
<dbReference type="EMBL" id="DVFT01000174">
    <property type="protein sequence ID" value="HIQ97239.1"/>
    <property type="molecule type" value="Genomic_DNA"/>
</dbReference>
<sequence length="386" mass="43045">MNITKLTDSIYYVGAVDWNIRSFHGYSTNSGATYNAYLIVDEKIALIDTVKAPFAEELLDRIAEIVDPAKIDYVVSNHVEMDHSGALPEVMKAAKNAKVVTSAPNGVKGLTAHYGEYDYLPVKAGDTLSLGKHTLTFVATPMVHWPDNMVTYCPEEKILFSNDAFGQHFASNKHFDTEVDLAHVFKEAEKYYANIVMPYGMQTRKALEIVKTLDLEMIAPSHGVIWTEHIPDILEKYEYFTNDQSVSRACIVYDSMWHSTEKMAHAILEGFSKKGVPAKLYDLKVEHISDIMTDVLKAEYIVVGSPTLNNNMMPTVASFLCYMKGLSPKNKKGFGFGSYGWGGQSAGQIQNILKDCGFELIHEPVKMAYIPSKEALKNLEDEVAAL</sequence>
<evidence type="ECO:0000259" key="2">
    <source>
        <dbReference type="PROSITE" id="PS50902"/>
    </source>
</evidence>
<dbReference type="Pfam" id="PF19583">
    <property type="entry name" value="ODP"/>
    <property type="match status" value="1"/>
</dbReference>
<protein>
    <submittedName>
        <fullName evidence="3">FprA family A-type flavoprotein</fullName>
    </submittedName>
</protein>
<dbReference type="PIRSF" id="PIRSF005243">
    <property type="entry name" value="ROO"/>
    <property type="match status" value="1"/>
</dbReference>
<comment type="similarity">
    <text evidence="1">In the N-terminal section; belongs to the zinc metallo-hydrolase group 3 family.</text>
</comment>
<reference evidence="3" key="1">
    <citation type="submission" date="2020-10" db="EMBL/GenBank/DDBJ databases">
        <authorList>
            <person name="Gilroy R."/>
        </authorList>
    </citation>
    <scope>NUCLEOTIDE SEQUENCE</scope>
    <source>
        <strain evidence="3">ChiSjej3B21-11622</strain>
    </source>
</reference>
<dbReference type="InterPro" id="IPR008254">
    <property type="entry name" value="Flavodoxin/NO_synth"/>
</dbReference>
<dbReference type="GO" id="GO:0016651">
    <property type="term" value="F:oxidoreductase activity, acting on NAD(P)H"/>
    <property type="evidence" value="ECO:0007669"/>
    <property type="project" value="UniProtKB-ARBA"/>
</dbReference>
<gene>
    <name evidence="3" type="ORF">IAB26_11830</name>
</gene>
<dbReference type="Pfam" id="PF00258">
    <property type="entry name" value="Flavodoxin_1"/>
    <property type="match status" value="1"/>
</dbReference>
<accession>A0A9D0ZWS7</accession>
<dbReference type="SUPFAM" id="SSF52218">
    <property type="entry name" value="Flavoproteins"/>
    <property type="match status" value="1"/>
</dbReference>
<name>A0A9D0ZWS7_9FIRM</name>
<evidence type="ECO:0000256" key="1">
    <source>
        <dbReference type="ARBA" id="ARBA00007121"/>
    </source>
</evidence>
<dbReference type="InterPro" id="IPR036866">
    <property type="entry name" value="RibonucZ/Hydroxyglut_hydro"/>
</dbReference>
<dbReference type="GO" id="GO:0046872">
    <property type="term" value="F:metal ion binding"/>
    <property type="evidence" value="ECO:0007669"/>
    <property type="project" value="InterPro"/>
</dbReference>
<dbReference type="PANTHER" id="PTHR43717">
    <property type="entry name" value="ANAEROBIC NITRIC OXIDE REDUCTASE FLAVORUBREDOXIN"/>
    <property type="match status" value="1"/>
</dbReference>
<dbReference type="InterPro" id="IPR045761">
    <property type="entry name" value="ODP_dom"/>
</dbReference>
<dbReference type="Gene3D" id="3.40.50.360">
    <property type="match status" value="1"/>
</dbReference>
<feature type="domain" description="Flavodoxin-like" evidence="2">
    <location>
        <begin position="249"/>
        <end position="386"/>
    </location>
</feature>
<dbReference type="Proteomes" id="UP000886886">
    <property type="component" value="Unassembled WGS sequence"/>
</dbReference>
<dbReference type="SUPFAM" id="SSF56281">
    <property type="entry name" value="Metallo-hydrolase/oxidoreductase"/>
    <property type="match status" value="1"/>
</dbReference>
<dbReference type="GO" id="GO:0009055">
    <property type="term" value="F:electron transfer activity"/>
    <property type="evidence" value="ECO:0007669"/>
    <property type="project" value="InterPro"/>
</dbReference>
<organism evidence="3 4">
    <name type="scientific">Candidatus Limivivens merdigallinarum</name>
    <dbReference type="NCBI Taxonomy" id="2840859"/>
    <lineage>
        <taxon>Bacteria</taxon>
        <taxon>Bacillati</taxon>
        <taxon>Bacillota</taxon>
        <taxon>Clostridia</taxon>
        <taxon>Lachnospirales</taxon>
        <taxon>Lachnospiraceae</taxon>
        <taxon>Lachnospiraceae incertae sedis</taxon>
        <taxon>Candidatus Limivivens</taxon>
    </lineage>
</organism>
<comment type="caution">
    <text evidence="3">The sequence shown here is derived from an EMBL/GenBank/DDBJ whole genome shotgun (WGS) entry which is preliminary data.</text>
</comment>
<dbReference type="PANTHER" id="PTHR43717:SF1">
    <property type="entry name" value="ANAEROBIC NITRIC OXIDE REDUCTASE FLAVORUBREDOXIN"/>
    <property type="match status" value="1"/>
</dbReference>
<dbReference type="GO" id="GO:0010181">
    <property type="term" value="F:FMN binding"/>
    <property type="evidence" value="ECO:0007669"/>
    <property type="project" value="InterPro"/>
</dbReference>
<dbReference type="Gene3D" id="3.60.15.10">
    <property type="entry name" value="Ribonuclease Z/Hydroxyacylglutathione hydrolase-like"/>
    <property type="match status" value="1"/>
</dbReference>
<dbReference type="SMART" id="SM00849">
    <property type="entry name" value="Lactamase_B"/>
    <property type="match status" value="1"/>
</dbReference>
<dbReference type="CDD" id="cd07709">
    <property type="entry name" value="flavodiiron_proteins_MBL-fold"/>
    <property type="match status" value="1"/>
</dbReference>
<proteinExistence type="inferred from homology"/>
<dbReference type="InterPro" id="IPR029039">
    <property type="entry name" value="Flavoprotein-like_sf"/>
</dbReference>
<dbReference type="AlphaFoldDB" id="A0A9D0ZWS7"/>
<dbReference type="InterPro" id="IPR001279">
    <property type="entry name" value="Metallo-B-lactamas"/>
</dbReference>
<reference evidence="3" key="2">
    <citation type="journal article" date="2021" name="PeerJ">
        <title>Extensive microbial diversity within the chicken gut microbiome revealed by metagenomics and culture.</title>
        <authorList>
            <person name="Gilroy R."/>
            <person name="Ravi A."/>
            <person name="Getino M."/>
            <person name="Pursley I."/>
            <person name="Horton D.L."/>
            <person name="Alikhan N.F."/>
            <person name="Baker D."/>
            <person name="Gharbi K."/>
            <person name="Hall N."/>
            <person name="Watson M."/>
            <person name="Adriaenssens E.M."/>
            <person name="Foster-Nyarko E."/>
            <person name="Jarju S."/>
            <person name="Secka A."/>
            <person name="Antonio M."/>
            <person name="Oren A."/>
            <person name="Chaudhuri R.R."/>
            <person name="La Ragione R."/>
            <person name="Hildebrand F."/>
            <person name="Pallen M.J."/>
        </authorList>
    </citation>
    <scope>NUCLEOTIDE SEQUENCE</scope>
    <source>
        <strain evidence="3">ChiSjej3B21-11622</strain>
    </source>
</reference>
<evidence type="ECO:0000313" key="4">
    <source>
        <dbReference type="Proteomes" id="UP000886886"/>
    </source>
</evidence>